<keyword evidence="6 15" id="KW-0375">Hydrogen ion transport</keyword>
<dbReference type="GO" id="GO:0012505">
    <property type="term" value="C:endomembrane system"/>
    <property type="evidence" value="ECO:0007669"/>
    <property type="project" value="UniProtKB-SubCell"/>
</dbReference>
<comment type="caution">
    <text evidence="18">The sequence shown here is derived from an EMBL/GenBank/DDBJ whole genome shotgun (WGS) entry which is preliminary data.</text>
</comment>
<evidence type="ECO:0000256" key="12">
    <source>
        <dbReference type="ARBA" id="ARBA00025614"/>
    </source>
</evidence>
<dbReference type="InterPro" id="IPR005864">
    <property type="entry name" value="ATP_synth_F0_bsu_bac"/>
</dbReference>
<comment type="subunit">
    <text evidence="15">F-type ATPases have 2 components, F(1) - the catalytic core - and F(0) - the membrane proton channel. F(1) has five subunits: alpha(3), beta(3), gamma(1), delta(1), epsilon(1). F(0) has three main subunits: a(1), b(2) and c(10-14). The alpha and beta chains form an alternating ring which encloses part of the gamma chain. F(1) is attached to F(0) by a central stalk formed by the gamma and epsilon chains, while a peripheral stalk is formed by the delta and b chains.</text>
</comment>
<dbReference type="RefSeq" id="WP_068668197.1">
    <property type="nucleotide sequence ID" value="NZ_LWLG01000001.1"/>
</dbReference>
<evidence type="ECO:0000256" key="14">
    <source>
        <dbReference type="ARBA" id="ARBA00037847"/>
    </source>
</evidence>
<comment type="subcellular location">
    <subcellularLocation>
        <location evidence="15">Cell membrane</location>
        <topology evidence="15">Single-pass membrane protein</topology>
    </subcellularLocation>
    <subcellularLocation>
        <location evidence="14">Endomembrane system</location>
        <topology evidence="14">Single-pass membrane protein</topology>
    </subcellularLocation>
</comment>
<evidence type="ECO:0000256" key="4">
    <source>
        <dbReference type="ARBA" id="ARBA00022547"/>
    </source>
</evidence>
<evidence type="ECO:0000256" key="16">
    <source>
        <dbReference type="RuleBase" id="RU003848"/>
    </source>
</evidence>
<reference evidence="18 19" key="1">
    <citation type="submission" date="2016-04" db="EMBL/GenBank/DDBJ databases">
        <title>Genome analysis of Thermosulfurimonas dismutans, the first thermophilic sulfur-disproportionating bacterium of the phylum Thermodesulfobacteria.</title>
        <authorList>
            <person name="Mardanov A.V."/>
            <person name="Beletsky A.V."/>
            <person name="Kadnikov V.V."/>
            <person name="Slobodkin A.I."/>
            <person name="Ravin N.V."/>
        </authorList>
    </citation>
    <scope>NUCLEOTIDE SEQUENCE [LARGE SCALE GENOMIC DNA]</scope>
    <source>
        <strain evidence="18 19">S95</strain>
    </source>
</reference>
<dbReference type="HAMAP" id="MF_01398">
    <property type="entry name" value="ATP_synth_b_bprime"/>
    <property type="match status" value="1"/>
</dbReference>
<evidence type="ECO:0000256" key="2">
    <source>
        <dbReference type="ARBA" id="ARBA00022448"/>
    </source>
</evidence>
<dbReference type="InterPro" id="IPR002146">
    <property type="entry name" value="ATP_synth_b/b'su_bac/chlpt"/>
</dbReference>
<dbReference type="PANTHER" id="PTHR33445">
    <property type="entry name" value="ATP SYNTHASE SUBUNIT B', CHLOROPLASTIC"/>
    <property type="match status" value="1"/>
</dbReference>
<dbReference type="GO" id="GO:0046961">
    <property type="term" value="F:proton-transporting ATPase activity, rotational mechanism"/>
    <property type="evidence" value="ECO:0007669"/>
    <property type="project" value="TreeGrafter"/>
</dbReference>
<dbReference type="InterPro" id="IPR050059">
    <property type="entry name" value="ATP_synthase_B_chain"/>
</dbReference>
<feature type="transmembrane region" description="Helical" evidence="15">
    <location>
        <begin position="78"/>
        <end position="96"/>
    </location>
</feature>
<keyword evidence="10 15" id="KW-0066">ATP synthesis</keyword>
<comment type="function">
    <text evidence="12">Component of the F(0) channel, it forms part of the peripheral stalk, linking F(1) to F(0). The b'-subunit is a diverged and duplicated form of b found in plants and photosynthetic bacteria.</text>
</comment>
<dbReference type="CDD" id="cd06503">
    <property type="entry name" value="ATP-synt_Fo_b"/>
    <property type="match status" value="1"/>
</dbReference>
<keyword evidence="8 15" id="KW-0406">Ion transport</keyword>
<evidence type="ECO:0000256" key="9">
    <source>
        <dbReference type="ARBA" id="ARBA00023136"/>
    </source>
</evidence>
<evidence type="ECO:0000256" key="1">
    <source>
        <dbReference type="ARBA" id="ARBA00005513"/>
    </source>
</evidence>
<keyword evidence="17" id="KW-0175">Coiled coil</keyword>
<keyword evidence="9 15" id="KW-0472">Membrane</keyword>
<comment type="similarity">
    <text evidence="1 15 16">Belongs to the ATPase B chain family.</text>
</comment>
<comment type="subunit">
    <text evidence="13">F-type ATPases have 2 components, F(1) - the catalytic core - and F(0) - the membrane proton channel. F(1) has five subunits: alpha(3), beta(3), gamma(1), delta(1), epsilon(1). F(0) has four main subunits: a(1), b(2) and c(10-14). The alpha and beta chains form an alternating ring which encloses part of the gamma chain. F(1) is attached to F(0) by a central stalk formed by the gamma and epsilon chains, while a peripheral stalk is formed by the delta and b chains.</text>
</comment>
<evidence type="ECO:0000256" key="3">
    <source>
        <dbReference type="ARBA" id="ARBA00022475"/>
    </source>
</evidence>
<keyword evidence="7 15" id="KW-1133">Transmembrane helix</keyword>
<protein>
    <recommendedName>
        <fullName evidence="15">ATP synthase subunit b</fullName>
    </recommendedName>
    <alternativeName>
        <fullName evidence="15">ATP synthase F(0) sector subunit b</fullName>
    </alternativeName>
    <alternativeName>
        <fullName evidence="15">ATPase subunit I</fullName>
    </alternativeName>
    <alternativeName>
        <fullName evidence="15">F-type ATPase subunit b</fullName>
        <shortName evidence="15">F-ATPase subunit b</shortName>
    </alternativeName>
</protein>
<dbReference type="EMBL" id="LWLG01000001">
    <property type="protein sequence ID" value="OAQ21578.1"/>
    <property type="molecule type" value="Genomic_DNA"/>
</dbReference>
<dbReference type="GO" id="GO:0005886">
    <property type="term" value="C:plasma membrane"/>
    <property type="evidence" value="ECO:0007669"/>
    <property type="project" value="UniProtKB-SubCell"/>
</dbReference>
<evidence type="ECO:0000256" key="13">
    <source>
        <dbReference type="ARBA" id="ARBA00026054"/>
    </source>
</evidence>
<keyword evidence="2 15" id="KW-0813">Transport</keyword>
<keyword evidence="5 15" id="KW-0812">Transmembrane</keyword>
<sequence length="231" mass="26637">MRKMVIVLYILAFLGMVLPLGSGLGKFDVRGQGLLVWAAESSGGESHGMHEAVGAAHSGEGHGVSEETGISPKQWKNLLWWTVNFLVLVAILYKFGKDPLVNIFRSRRETILNEYEDLMAKKREAEKRYAELQEKLKGLEAEAQRLMEAFREQGEREKERIIAEAKKNAERIKQQAEFYIQQEVNRVKAELRKEVAEMAVKMAEELIRKNITIEDHKRLFNEFIEKVERVH</sequence>
<evidence type="ECO:0000256" key="6">
    <source>
        <dbReference type="ARBA" id="ARBA00022781"/>
    </source>
</evidence>
<evidence type="ECO:0000256" key="7">
    <source>
        <dbReference type="ARBA" id="ARBA00022989"/>
    </source>
</evidence>
<keyword evidence="4 15" id="KW-0138">CF(0)</keyword>
<comment type="function">
    <text evidence="11 15">F(1)F(0) ATP synthase produces ATP from ADP in the presence of a proton or sodium gradient. F-type ATPases consist of two structural domains, F(1) containing the extramembraneous catalytic core and F(0) containing the membrane proton channel, linked together by a central stalk and a peripheral stalk. During catalysis, ATP synthesis in the catalytic domain of F(1) is coupled via a rotary mechanism of the central stalk subunits to proton translocation.</text>
</comment>
<gene>
    <name evidence="15" type="primary">atpF</name>
    <name evidence="18" type="ORF">TDIS_0096</name>
</gene>
<dbReference type="OrthoDB" id="5471016at2"/>
<organism evidence="18 19">
    <name type="scientific">Thermosulfurimonas dismutans</name>
    <dbReference type="NCBI Taxonomy" id="999894"/>
    <lineage>
        <taxon>Bacteria</taxon>
        <taxon>Pseudomonadati</taxon>
        <taxon>Thermodesulfobacteriota</taxon>
        <taxon>Thermodesulfobacteria</taxon>
        <taxon>Thermodesulfobacteriales</taxon>
        <taxon>Thermodesulfobacteriaceae</taxon>
        <taxon>Thermosulfurimonas</taxon>
    </lineage>
</organism>
<name>A0A179D7K4_9BACT</name>
<evidence type="ECO:0000256" key="17">
    <source>
        <dbReference type="SAM" id="Coils"/>
    </source>
</evidence>
<evidence type="ECO:0000256" key="10">
    <source>
        <dbReference type="ARBA" id="ARBA00023310"/>
    </source>
</evidence>
<accession>A0A179D7K4</accession>
<dbReference type="STRING" id="999894.TDIS_0096"/>
<dbReference type="Pfam" id="PF00430">
    <property type="entry name" value="ATP-synt_B"/>
    <property type="match status" value="1"/>
</dbReference>
<evidence type="ECO:0000313" key="19">
    <source>
        <dbReference type="Proteomes" id="UP000078390"/>
    </source>
</evidence>
<proteinExistence type="inferred from homology"/>
<evidence type="ECO:0000256" key="5">
    <source>
        <dbReference type="ARBA" id="ARBA00022692"/>
    </source>
</evidence>
<evidence type="ECO:0000256" key="11">
    <source>
        <dbReference type="ARBA" id="ARBA00025198"/>
    </source>
</evidence>
<evidence type="ECO:0000256" key="8">
    <source>
        <dbReference type="ARBA" id="ARBA00023065"/>
    </source>
</evidence>
<feature type="coiled-coil region" evidence="17">
    <location>
        <begin position="108"/>
        <end position="182"/>
    </location>
</feature>
<evidence type="ECO:0000313" key="18">
    <source>
        <dbReference type="EMBL" id="OAQ21578.1"/>
    </source>
</evidence>
<dbReference type="AlphaFoldDB" id="A0A179D7K4"/>
<keyword evidence="3 15" id="KW-1003">Cell membrane</keyword>
<evidence type="ECO:0000256" key="15">
    <source>
        <dbReference type="HAMAP-Rule" id="MF_01398"/>
    </source>
</evidence>
<dbReference type="PANTHER" id="PTHR33445:SF1">
    <property type="entry name" value="ATP SYNTHASE SUBUNIT B"/>
    <property type="match status" value="1"/>
</dbReference>
<dbReference type="Proteomes" id="UP000078390">
    <property type="component" value="Unassembled WGS sequence"/>
</dbReference>
<keyword evidence="19" id="KW-1185">Reference proteome</keyword>
<dbReference type="GO" id="GO:0045259">
    <property type="term" value="C:proton-transporting ATP synthase complex"/>
    <property type="evidence" value="ECO:0007669"/>
    <property type="project" value="UniProtKB-KW"/>
</dbReference>
<dbReference type="NCBIfam" id="TIGR01144">
    <property type="entry name" value="ATP_synt_b"/>
    <property type="match status" value="1"/>
</dbReference>
<dbReference type="GO" id="GO:0046933">
    <property type="term" value="F:proton-transporting ATP synthase activity, rotational mechanism"/>
    <property type="evidence" value="ECO:0007669"/>
    <property type="project" value="UniProtKB-UniRule"/>
</dbReference>